<dbReference type="STRING" id="1095778.SAMN04489842_2380"/>
<gene>
    <name evidence="3" type="ORF">SAMN04489842_2380</name>
</gene>
<evidence type="ECO:0000259" key="2">
    <source>
        <dbReference type="PROSITE" id="PS50110"/>
    </source>
</evidence>
<dbReference type="PROSITE" id="PS50110">
    <property type="entry name" value="RESPONSE_REGULATORY"/>
    <property type="match status" value="1"/>
</dbReference>
<evidence type="ECO:0000256" key="1">
    <source>
        <dbReference type="PROSITE-ProRule" id="PRU00169"/>
    </source>
</evidence>
<sequence>MGSGDDSSSTESDEMIDILLIEPHSGDTRLFEENLRSSKFLNDFHAVSDGEEALEYLHQRNEYEEASRPDLILLEPQLPGKSGKEVVAELDDEPLVSEIPVVVLTGSETEAEIVKDNGLEADFFVQKPMEASDFLEFVQEIEELWLALVNGSESATK</sequence>
<dbReference type="InterPro" id="IPR001789">
    <property type="entry name" value="Sig_transdc_resp-reg_receiver"/>
</dbReference>
<dbReference type="CDD" id="cd17557">
    <property type="entry name" value="REC_Rcp-like"/>
    <property type="match status" value="1"/>
</dbReference>
<dbReference type="Gene3D" id="3.40.50.2300">
    <property type="match status" value="1"/>
</dbReference>
<protein>
    <submittedName>
        <fullName evidence="3">Response regulator receiver domain-containing protein</fullName>
    </submittedName>
</protein>
<dbReference type="PANTHER" id="PTHR44520">
    <property type="entry name" value="RESPONSE REGULATOR RCP1-RELATED"/>
    <property type="match status" value="1"/>
</dbReference>
<dbReference type="InterPro" id="IPR052893">
    <property type="entry name" value="TCS_response_regulator"/>
</dbReference>
<evidence type="ECO:0000313" key="4">
    <source>
        <dbReference type="Proteomes" id="UP000198848"/>
    </source>
</evidence>
<evidence type="ECO:0000313" key="3">
    <source>
        <dbReference type="EMBL" id="SDR11198.1"/>
    </source>
</evidence>
<organism evidence="3 4">
    <name type="scientific">Natronobacterium texcoconense</name>
    <dbReference type="NCBI Taxonomy" id="1095778"/>
    <lineage>
        <taxon>Archaea</taxon>
        <taxon>Methanobacteriati</taxon>
        <taxon>Methanobacteriota</taxon>
        <taxon>Stenosarchaea group</taxon>
        <taxon>Halobacteria</taxon>
        <taxon>Halobacteriales</taxon>
        <taxon>Natrialbaceae</taxon>
        <taxon>Natronobacterium</taxon>
    </lineage>
</organism>
<proteinExistence type="predicted"/>
<dbReference type="SUPFAM" id="SSF52172">
    <property type="entry name" value="CheY-like"/>
    <property type="match status" value="1"/>
</dbReference>
<name>A0A1H1GE71_NATTX</name>
<accession>A0A1H1GE71</accession>
<keyword evidence="4" id="KW-1185">Reference proteome</keyword>
<dbReference type="GO" id="GO:0000160">
    <property type="term" value="P:phosphorelay signal transduction system"/>
    <property type="evidence" value="ECO:0007669"/>
    <property type="project" value="InterPro"/>
</dbReference>
<dbReference type="EMBL" id="FNLC01000002">
    <property type="protein sequence ID" value="SDR11198.1"/>
    <property type="molecule type" value="Genomic_DNA"/>
</dbReference>
<feature type="domain" description="Response regulatory" evidence="2">
    <location>
        <begin position="17"/>
        <end position="142"/>
    </location>
</feature>
<dbReference type="AlphaFoldDB" id="A0A1H1GE71"/>
<reference evidence="4" key="1">
    <citation type="submission" date="2016-10" db="EMBL/GenBank/DDBJ databases">
        <authorList>
            <person name="Varghese N."/>
            <person name="Submissions S."/>
        </authorList>
    </citation>
    <scope>NUCLEOTIDE SEQUENCE [LARGE SCALE GENOMIC DNA]</scope>
    <source>
        <strain evidence="4">DSM 24767</strain>
    </source>
</reference>
<dbReference type="Proteomes" id="UP000198848">
    <property type="component" value="Unassembled WGS sequence"/>
</dbReference>
<dbReference type="Pfam" id="PF00072">
    <property type="entry name" value="Response_reg"/>
    <property type="match status" value="1"/>
</dbReference>
<dbReference type="InterPro" id="IPR011006">
    <property type="entry name" value="CheY-like_superfamily"/>
</dbReference>
<comment type="caution">
    <text evidence="1">Lacks conserved residue(s) required for the propagation of feature annotation.</text>
</comment>
<dbReference type="SMART" id="SM00448">
    <property type="entry name" value="REC"/>
    <property type="match status" value="1"/>
</dbReference>
<dbReference type="OrthoDB" id="9652at2157"/>
<dbReference type="PANTHER" id="PTHR44520:SF2">
    <property type="entry name" value="RESPONSE REGULATOR RCP1"/>
    <property type="match status" value="1"/>
</dbReference>
<dbReference type="RefSeq" id="WP_090381899.1">
    <property type="nucleotide sequence ID" value="NZ_FNLC01000002.1"/>
</dbReference>